<keyword evidence="2" id="KW-0812">Transmembrane</keyword>
<organism evidence="3 4">
    <name type="scientific">Suillus luteus UH-Slu-Lm8-n1</name>
    <dbReference type="NCBI Taxonomy" id="930992"/>
    <lineage>
        <taxon>Eukaryota</taxon>
        <taxon>Fungi</taxon>
        <taxon>Dikarya</taxon>
        <taxon>Basidiomycota</taxon>
        <taxon>Agaricomycotina</taxon>
        <taxon>Agaricomycetes</taxon>
        <taxon>Agaricomycetidae</taxon>
        <taxon>Boletales</taxon>
        <taxon>Suillineae</taxon>
        <taxon>Suillaceae</taxon>
        <taxon>Suillus</taxon>
    </lineage>
</organism>
<dbReference type="Proteomes" id="UP000054485">
    <property type="component" value="Unassembled WGS sequence"/>
</dbReference>
<protein>
    <submittedName>
        <fullName evidence="3">Uncharacterized protein</fullName>
    </submittedName>
</protein>
<name>A0A0D0BIE0_9AGAM</name>
<feature type="transmembrane region" description="Helical" evidence="2">
    <location>
        <begin position="130"/>
        <end position="152"/>
    </location>
</feature>
<dbReference type="AlphaFoldDB" id="A0A0D0BIE0"/>
<reference evidence="3 4" key="1">
    <citation type="submission" date="2014-04" db="EMBL/GenBank/DDBJ databases">
        <authorList>
            <consortium name="DOE Joint Genome Institute"/>
            <person name="Kuo A."/>
            <person name="Ruytinx J."/>
            <person name="Rineau F."/>
            <person name="Colpaert J."/>
            <person name="Kohler A."/>
            <person name="Nagy L.G."/>
            <person name="Floudas D."/>
            <person name="Copeland A."/>
            <person name="Barry K.W."/>
            <person name="Cichocki N."/>
            <person name="Veneault-Fourrey C."/>
            <person name="LaButti K."/>
            <person name="Lindquist E.A."/>
            <person name="Lipzen A."/>
            <person name="Lundell T."/>
            <person name="Morin E."/>
            <person name="Murat C."/>
            <person name="Sun H."/>
            <person name="Tunlid A."/>
            <person name="Henrissat B."/>
            <person name="Grigoriev I.V."/>
            <person name="Hibbett D.S."/>
            <person name="Martin F."/>
            <person name="Nordberg H.P."/>
            <person name="Cantor M.N."/>
            <person name="Hua S.X."/>
        </authorList>
    </citation>
    <scope>NUCLEOTIDE SEQUENCE [LARGE SCALE GENOMIC DNA]</scope>
    <source>
        <strain evidence="3 4">UH-Slu-Lm8-n1</strain>
    </source>
</reference>
<keyword evidence="4" id="KW-1185">Reference proteome</keyword>
<proteinExistence type="predicted"/>
<evidence type="ECO:0000313" key="3">
    <source>
        <dbReference type="EMBL" id="KIK42933.1"/>
    </source>
</evidence>
<dbReference type="InParanoid" id="A0A0D0BIE0"/>
<evidence type="ECO:0000313" key="4">
    <source>
        <dbReference type="Proteomes" id="UP000054485"/>
    </source>
</evidence>
<feature type="region of interest" description="Disordered" evidence="1">
    <location>
        <begin position="31"/>
        <end position="53"/>
    </location>
</feature>
<keyword evidence="2" id="KW-0472">Membrane</keyword>
<evidence type="ECO:0000256" key="2">
    <source>
        <dbReference type="SAM" id="Phobius"/>
    </source>
</evidence>
<sequence>MKIDMALPLKLMQKRLQPCNAQMAMRLTIQRNQTSPQRGHKHPKYNQSKHKHKSQQTDWRILCADHESWRSCSTRAPSSAFFPAHLCLTPVIINIRHRDCLTCTQIHLSSYTSCPWCCFPQIHTREVGSAFWNAALGGAIVFCAGSIMMMLATRKVTLVGVGDHI</sequence>
<keyword evidence="2" id="KW-1133">Transmembrane helix</keyword>
<reference evidence="4" key="2">
    <citation type="submission" date="2015-01" db="EMBL/GenBank/DDBJ databases">
        <title>Evolutionary Origins and Diversification of the Mycorrhizal Mutualists.</title>
        <authorList>
            <consortium name="DOE Joint Genome Institute"/>
            <consortium name="Mycorrhizal Genomics Consortium"/>
            <person name="Kohler A."/>
            <person name="Kuo A."/>
            <person name="Nagy L.G."/>
            <person name="Floudas D."/>
            <person name="Copeland A."/>
            <person name="Barry K.W."/>
            <person name="Cichocki N."/>
            <person name="Veneault-Fourrey C."/>
            <person name="LaButti K."/>
            <person name="Lindquist E.A."/>
            <person name="Lipzen A."/>
            <person name="Lundell T."/>
            <person name="Morin E."/>
            <person name="Murat C."/>
            <person name="Riley R."/>
            <person name="Ohm R."/>
            <person name="Sun H."/>
            <person name="Tunlid A."/>
            <person name="Henrissat B."/>
            <person name="Grigoriev I.V."/>
            <person name="Hibbett D.S."/>
            <person name="Martin F."/>
        </authorList>
    </citation>
    <scope>NUCLEOTIDE SEQUENCE [LARGE SCALE GENOMIC DNA]</scope>
    <source>
        <strain evidence="4">UH-Slu-Lm8-n1</strain>
    </source>
</reference>
<evidence type="ECO:0000256" key="1">
    <source>
        <dbReference type="SAM" id="MobiDB-lite"/>
    </source>
</evidence>
<dbReference type="OrthoDB" id="2705412at2759"/>
<feature type="compositionally biased region" description="Basic residues" evidence="1">
    <location>
        <begin position="38"/>
        <end position="53"/>
    </location>
</feature>
<dbReference type="HOGENOM" id="CLU_1611904_0_0_1"/>
<gene>
    <name evidence="3" type="ORF">CY34DRAFT_744074</name>
</gene>
<dbReference type="EMBL" id="KN835225">
    <property type="protein sequence ID" value="KIK42933.1"/>
    <property type="molecule type" value="Genomic_DNA"/>
</dbReference>
<accession>A0A0D0BIE0</accession>